<name>A0A0M2NGJ5_9FIRM</name>
<dbReference type="EC" id="5.3.1.13" evidence="2"/>
<dbReference type="InterPro" id="IPR046348">
    <property type="entry name" value="SIS_dom_sf"/>
</dbReference>
<dbReference type="Proteomes" id="UP000034076">
    <property type="component" value="Unassembled WGS sequence"/>
</dbReference>
<dbReference type="GO" id="GO:0019146">
    <property type="term" value="F:arabinose-5-phosphate isomerase activity"/>
    <property type="evidence" value="ECO:0007669"/>
    <property type="project" value="UniProtKB-EC"/>
</dbReference>
<dbReference type="Gene3D" id="3.40.50.10490">
    <property type="entry name" value="Glucose-6-phosphate isomerase like protein, domain 1"/>
    <property type="match status" value="1"/>
</dbReference>
<keyword evidence="3" id="KW-1185">Reference proteome</keyword>
<gene>
    <name evidence="2" type="ORF">CHK_2983</name>
</gene>
<dbReference type="PROSITE" id="PS51464">
    <property type="entry name" value="SIS"/>
    <property type="match status" value="1"/>
</dbReference>
<feature type="domain" description="SIS" evidence="1">
    <location>
        <begin position="35"/>
        <end position="177"/>
    </location>
</feature>
<evidence type="ECO:0000313" key="3">
    <source>
        <dbReference type="Proteomes" id="UP000034076"/>
    </source>
</evidence>
<dbReference type="AlphaFoldDB" id="A0A0M2NGJ5"/>
<dbReference type="InterPro" id="IPR001347">
    <property type="entry name" value="SIS_dom"/>
</dbReference>
<comment type="caution">
    <text evidence="2">The sequence shown here is derived from an EMBL/GenBank/DDBJ whole genome shotgun (WGS) entry which is preliminary data.</text>
</comment>
<dbReference type="EMBL" id="LAYJ01000133">
    <property type="protein sequence ID" value="KKI49405.1"/>
    <property type="molecule type" value="Genomic_DNA"/>
</dbReference>
<sequence>MKDKGLEFALKSVEIEAAEVARVAEIVKTAEFAQAVDILSKANKIVTSGSGGTGVAAKKFAHSLSCIERNGVFLSPAEGMHGGMGVVQKGDAMVVVSKGGKTAELLPLIDVCKKKGAKLIGVTQNPDSPLAKQADVFLKMDVHHESDRYDIMATSSVIALVALFDALQVAIMEETDYKLEQFALIHPGGAVGQKLNA</sequence>
<dbReference type="PANTHER" id="PTHR38418:SF2">
    <property type="entry name" value="SUGAR ISOMERASE, KPSF_GUTQ (AFU_ORTHOLOGUE AFUA_6G08860)"/>
    <property type="match status" value="1"/>
</dbReference>
<reference evidence="2 3" key="1">
    <citation type="submission" date="2015-04" db="EMBL/GenBank/DDBJ databases">
        <title>Draft genome sequence of bacteremic isolate Catabacter hongkongensis type strain HKU16T.</title>
        <authorList>
            <person name="Lau S.K."/>
            <person name="Teng J.L."/>
            <person name="Huang Y."/>
            <person name="Curreem S.O."/>
            <person name="Tsui S.K."/>
            <person name="Woo P.C."/>
        </authorList>
    </citation>
    <scope>NUCLEOTIDE SEQUENCE [LARGE SCALE GENOMIC DNA]</scope>
    <source>
        <strain evidence="2 3">HKU16</strain>
    </source>
</reference>
<dbReference type="SUPFAM" id="SSF53697">
    <property type="entry name" value="SIS domain"/>
    <property type="match status" value="1"/>
</dbReference>
<dbReference type="PANTHER" id="PTHR38418">
    <property type="entry name" value="SUGAR ISOMERASE, KPSF/GUTQ (AFU_ORTHOLOGUE AFUA_6G08860)"/>
    <property type="match status" value="1"/>
</dbReference>
<dbReference type="Pfam" id="PF01380">
    <property type="entry name" value="SIS"/>
    <property type="match status" value="1"/>
</dbReference>
<organism evidence="2 3">
    <name type="scientific">Christensenella hongkongensis</name>
    <dbReference type="NCBI Taxonomy" id="270498"/>
    <lineage>
        <taxon>Bacteria</taxon>
        <taxon>Bacillati</taxon>
        <taxon>Bacillota</taxon>
        <taxon>Clostridia</taxon>
        <taxon>Christensenellales</taxon>
        <taxon>Christensenellaceae</taxon>
        <taxon>Christensenella</taxon>
    </lineage>
</organism>
<dbReference type="RefSeq" id="WP_046444757.1">
    <property type="nucleotide sequence ID" value="NZ_LAYJ01000133.1"/>
</dbReference>
<evidence type="ECO:0000259" key="1">
    <source>
        <dbReference type="PROSITE" id="PS51464"/>
    </source>
</evidence>
<evidence type="ECO:0000313" key="2">
    <source>
        <dbReference type="EMBL" id="KKI49405.1"/>
    </source>
</evidence>
<dbReference type="OrthoDB" id="9762536at2"/>
<accession>A0A0M2NGJ5</accession>
<dbReference type="GO" id="GO:0097367">
    <property type="term" value="F:carbohydrate derivative binding"/>
    <property type="evidence" value="ECO:0007669"/>
    <property type="project" value="InterPro"/>
</dbReference>
<dbReference type="STRING" id="270498.CHK_2983"/>
<keyword evidence="2" id="KW-0413">Isomerase</keyword>
<protein>
    <submittedName>
        <fullName evidence="2">Arabinose 5-phosphate isomerase</fullName>
        <ecNumber evidence="2">5.3.1.13</ecNumber>
    </submittedName>
</protein>
<dbReference type="GO" id="GO:1901135">
    <property type="term" value="P:carbohydrate derivative metabolic process"/>
    <property type="evidence" value="ECO:0007669"/>
    <property type="project" value="InterPro"/>
</dbReference>
<proteinExistence type="predicted"/>